<protein>
    <submittedName>
        <fullName evidence="1">Uncharacterized protein</fullName>
    </submittedName>
</protein>
<proteinExistence type="predicted"/>
<reference evidence="1 2" key="1">
    <citation type="journal article" date="2016" name="Nat. Commun.">
        <title>Thousands of microbial genomes shed light on interconnected biogeochemical processes in an aquifer system.</title>
        <authorList>
            <person name="Anantharaman K."/>
            <person name="Brown C.T."/>
            <person name="Hug L.A."/>
            <person name="Sharon I."/>
            <person name="Castelle C.J."/>
            <person name="Probst A.J."/>
            <person name="Thomas B.C."/>
            <person name="Singh A."/>
            <person name="Wilkins M.J."/>
            <person name="Karaoz U."/>
            <person name="Brodie E.L."/>
            <person name="Williams K.H."/>
            <person name="Hubbard S.S."/>
            <person name="Banfield J.F."/>
        </authorList>
    </citation>
    <scope>NUCLEOTIDE SEQUENCE [LARGE SCALE GENOMIC DNA]</scope>
</reference>
<name>A0A1G2G3H8_9BACT</name>
<evidence type="ECO:0000313" key="2">
    <source>
        <dbReference type="Proteomes" id="UP000177785"/>
    </source>
</evidence>
<evidence type="ECO:0000313" key="1">
    <source>
        <dbReference type="EMBL" id="OGZ44398.1"/>
    </source>
</evidence>
<dbReference type="EMBL" id="MHNL01000021">
    <property type="protein sequence ID" value="OGZ44398.1"/>
    <property type="molecule type" value="Genomic_DNA"/>
</dbReference>
<dbReference type="STRING" id="1802115.A2756_05275"/>
<comment type="caution">
    <text evidence="1">The sequence shown here is derived from an EMBL/GenBank/DDBJ whole genome shotgun (WGS) entry which is preliminary data.</text>
</comment>
<dbReference type="AlphaFoldDB" id="A0A1G2G3H8"/>
<gene>
    <name evidence="1" type="ORF">A2756_05275</name>
</gene>
<organism evidence="1 2">
    <name type="scientific">Candidatus Ryanbacteria bacterium RIFCSPHIGHO2_01_FULL_48_27</name>
    <dbReference type="NCBI Taxonomy" id="1802115"/>
    <lineage>
        <taxon>Bacteria</taxon>
        <taxon>Candidatus Ryaniibacteriota</taxon>
    </lineage>
</organism>
<sequence>MGQARIDSDPLSPRQKIRICISSKNLRLEFASRIKNPPARRILSTRRFAPRAKIPLFQTLTSSLLLFTNWLVPISP</sequence>
<dbReference type="Proteomes" id="UP000177785">
    <property type="component" value="Unassembled WGS sequence"/>
</dbReference>
<accession>A0A1G2G3H8</accession>